<proteinExistence type="predicted"/>
<evidence type="ECO:0008006" key="3">
    <source>
        <dbReference type="Google" id="ProtNLM"/>
    </source>
</evidence>
<name>A0ABN2X488_9ACTN</name>
<reference evidence="1 2" key="1">
    <citation type="journal article" date="2019" name="Int. J. Syst. Evol. Microbiol.">
        <title>The Global Catalogue of Microorganisms (GCM) 10K type strain sequencing project: providing services to taxonomists for standard genome sequencing and annotation.</title>
        <authorList>
            <consortium name="The Broad Institute Genomics Platform"/>
            <consortium name="The Broad Institute Genome Sequencing Center for Infectious Disease"/>
            <person name="Wu L."/>
            <person name="Ma J."/>
        </authorList>
    </citation>
    <scope>NUCLEOTIDE SEQUENCE [LARGE SCALE GENOMIC DNA]</scope>
    <source>
        <strain evidence="1 2">JCM 15478</strain>
    </source>
</reference>
<sequence>MNRVHDDARLAGAYERGNEMPEESLRAWVGLIASHAPCPSPAVVEIGAGTGVDERRFPGEEEVVADFRSAGFALEEVTSLAQPVADGLAAYHARLTTRPQSKFTHLTPEEFRQGLAAMESAAREEATGSPRPVLERYDVAVFALS</sequence>
<accession>A0ABN2X488</accession>
<dbReference type="EMBL" id="BAAAPE010000030">
    <property type="protein sequence ID" value="GAA2104306.1"/>
    <property type="molecule type" value="Genomic_DNA"/>
</dbReference>
<evidence type="ECO:0000313" key="2">
    <source>
        <dbReference type="Proteomes" id="UP001500016"/>
    </source>
</evidence>
<dbReference type="RefSeq" id="WP_344535658.1">
    <property type="nucleotide sequence ID" value="NZ_BAAAPE010000030.1"/>
</dbReference>
<keyword evidence="2" id="KW-1185">Reference proteome</keyword>
<organism evidence="1 2">
    <name type="scientific">Streptomyces albiaxialis</name>
    <dbReference type="NCBI Taxonomy" id="329523"/>
    <lineage>
        <taxon>Bacteria</taxon>
        <taxon>Bacillati</taxon>
        <taxon>Actinomycetota</taxon>
        <taxon>Actinomycetes</taxon>
        <taxon>Kitasatosporales</taxon>
        <taxon>Streptomycetaceae</taxon>
        <taxon>Streptomyces</taxon>
    </lineage>
</organism>
<comment type="caution">
    <text evidence="1">The sequence shown here is derived from an EMBL/GenBank/DDBJ whole genome shotgun (WGS) entry which is preliminary data.</text>
</comment>
<gene>
    <name evidence="1" type="ORF">GCM10009801_79830</name>
</gene>
<evidence type="ECO:0000313" key="1">
    <source>
        <dbReference type="EMBL" id="GAA2104306.1"/>
    </source>
</evidence>
<protein>
    <recommendedName>
        <fullName evidence="3">Class I SAM-dependent methyltransferase</fullName>
    </recommendedName>
</protein>
<dbReference type="Proteomes" id="UP001500016">
    <property type="component" value="Unassembled WGS sequence"/>
</dbReference>